<keyword evidence="1" id="KW-0175">Coiled coil</keyword>
<evidence type="ECO:0000313" key="4">
    <source>
        <dbReference type="Proteomes" id="UP000198716"/>
    </source>
</evidence>
<dbReference type="AlphaFoldDB" id="A0A1I1VR92"/>
<feature type="coiled-coil region" evidence="1">
    <location>
        <begin position="102"/>
        <end position="136"/>
    </location>
</feature>
<gene>
    <name evidence="3" type="ORF">SAMN04487819_104114</name>
</gene>
<dbReference type="EMBL" id="FOMZ01000004">
    <property type="protein sequence ID" value="SFD85471.1"/>
    <property type="molecule type" value="Genomic_DNA"/>
</dbReference>
<organism evidence="3 4">
    <name type="scientific">Actinopolyspora alba</name>
    <dbReference type="NCBI Taxonomy" id="673379"/>
    <lineage>
        <taxon>Bacteria</taxon>
        <taxon>Bacillati</taxon>
        <taxon>Actinomycetota</taxon>
        <taxon>Actinomycetes</taxon>
        <taxon>Actinopolysporales</taxon>
        <taxon>Actinopolysporaceae</taxon>
        <taxon>Actinopolyspora</taxon>
        <taxon>Actinopolyspora alba group</taxon>
    </lineage>
</organism>
<reference evidence="4" key="1">
    <citation type="submission" date="2016-10" db="EMBL/GenBank/DDBJ databases">
        <authorList>
            <person name="Varghese N."/>
            <person name="Submissions S."/>
        </authorList>
    </citation>
    <scope>NUCLEOTIDE SEQUENCE [LARGE SCALE GENOMIC DNA]</scope>
    <source>
        <strain evidence="4">DSM 45004</strain>
    </source>
</reference>
<sequence>MLSRCRTERLRLVNSSSSMSEDGRVVDPARTGGQPATDPGAGYSVDRDRIPEAVAELRRALHALERAADEARGNATLIAPGHDPYSRRAAHEMGPRLVTDYLAGNERDQRELRAMINDLEDAMRHYDAREDEANRALRGASE</sequence>
<protein>
    <recommendedName>
        <fullName evidence="5">PE family protein</fullName>
    </recommendedName>
</protein>
<proteinExistence type="predicted"/>
<feature type="region of interest" description="Disordered" evidence="2">
    <location>
        <begin position="1"/>
        <end position="47"/>
    </location>
</feature>
<feature type="compositionally biased region" description="Basic and acidic residues" evidence="2">
    <location>
        <begin position="1"/>
        <end position="11"/>
    </location>
</feature>
<keyword evidence="4" id="KW-1185">Reference proteome</keyword>
<evidence type="ECO:0000256" key="1">
    <source>
        <dbReference type="SAM" id="Coils"/>
    </source>
</evidence>
<evidence type="ECO:0000313" key="3">
    <source>
        <dbReference type="EMBL" id="SFD85471.1"/>
    </source>
</evidence>
<accession>A0A1I1VR92</accession>
<dbReference type="Proteomes" id="UP000198716">
    <property type="component" value="Unassembled WGS sequence"/>
</dbReference>
<name>A0A1I1VR92_9ACTN</name>
<evidence type="ECO:0000256" key="2">
    <source>
        <dbReference type="SAM" id="MobiDB-lite"/>
    </source>
</evidence>
<evidence type="ECO:0008006" key="5">
    <source>
        <dbReference type="Google" id="ProtNLM"/>
    </source>
</evidence>